<keyword evidence="6" id="KW-1185">Reference proteome</keyword>
<dbReference type="Gene3D" id="3.40.190.10">
    <property type="entry name" value="Periplasmic binding protein-like II"/>
    <property type="match status" value="1"/>
</dbReference>
<keyword evidence="3 4" id="KW-0732">Signal</keyword>
<dbReference type="Pfam" id="PF13416">
    <property type="entry name" value="SBP_bac_8"/>
    <property type="match status" value="1"/>
</dbReference>
<feature type="signal peptide" evidence="4">
    <location>
        <begin position="1"/>
        <end position="20"/>
    </location>
</feature>
<dbReference type="EMBL" id="JXAK01000015">
    <property type="protein sequence ID" value="KIL40883.1"/>
    <property type="molecule type" value="Genomic_DNA"/>
</dbReference>
<dbReference type="PROSITE" id="PS51257">
    <property type="entry name" value="PROKAR_LIPOPROTEIN"/>
    <property type="match status" value="1"/>
</dbReference>
<evidence type="ECO:0000256" key="3">
    <source>
        <dbReference type="ARBA" id="ARBA00022729"/>
    </source>
</evidence>
<comment type="caution">
    <text evidence="5">The sequence shown here is derived from an EMBL/GenBank/DDBJ whole genome shotgun (WGS) entry which is preliminary data.</text>
</comment>
<accession>A0ABR5AJ74</accession>
<evidence type="ECO:0000256" key="2">
    <source>
        <dbReference type="ARBA" id="ARBA00022448"/>
    </source>
</evidence>
<feature type="chain" id="PRO_5046656616" description="ABC transporter substrate-binding protein" evidence="4">
    <location>
        <begin position="21"/>
        <end position="445"/>
    </location>
</feature>
<dbReference type="Proteomes" id="UP000031967">
    <property type="component" value="Unassembled WGS sequence"/>
</dbReference>
<reference evidence="5 6" key="1">
    <citation type="submission" date="2014-12" db="EMBL/GenBank/DDBJ databases">
        <title>Draft genome sequence of Paenibacillus kamchatkensis strain B-2647.</title>
        <authorList>
            <person name="Karlyshev A.V."/>
            <person name="Kudryashova E.B."/>
        </authorList>
    </citation>
    <scope>NUCLEOTIDE SEQUENCE [LARGE SCALE GENOMIC DNA]</scope>
    <source>
        <strain evidence="5 6">VKM B-2647</strain>
    </source>
</reference>
<keyword evidence="2" id="KW-0813">Transport</keyword>
<sequence>MLGKVRVTAAASVLALSVLAGCSSKPAEGGPGSGSSPNSSSSSNSEPVTITYWQYSFPAKVTLIQKLIEEFQKQNPNIKVVAQDFPYDQYNQKVTAATNAKNGPDVLNLYYGWLPQYVQDGILQPLPESFMSKADIEKYYIPMVKESQIDGKYYAVPTAVRSLALFYNKDMFKKAGLDPNSPPKTWDELISYAQKMTVYNNGKLEQEGFAPDVSGQGYHVFEEVLLRQWGVTPFSDDHKKVLWNSSPQGLAAFQYYMDWFTKDKIGDPNFNTDYETAFKSGKAGMIIDGSFAIQSLKKDTAAEWGVTTLPTKDPGGLKSNFGSYWVHGIAKGVSGKKLEAAQKFLKFLISEETQKTWLKEVGELPAAASLSDDASIKADPIYGPFVSGLKDAHATYFVNEKDERQAIIDKTNEIILNKAPVDKTFNDLVKKQQEIRDEYFSQHSN</sequence>
<dbReference type="PANTHER" id="PTHR30061">
    <property type="entry name" value="MALTOSE-BINDING PERIPLASMIC PROTEIN"/>
    <property type="match status" value="1"/>
</dbReference>
<evidence type="ECO:0000256" key="1">
    <source>
        <dbReference type="ARBA" id="ARBA00008520"/>
    </source>
</evidence>
<dbReference type="PANTHER" id="PTHR30061:SF50">
    <property type="entry name" value="MALTOSE_MALTODEXTRIN-BINDING PERIPLASMIC PROTEIN"/>
    <property type="match status" value="1"/>
</dbReference>
<comment type="similarity">
    <text evidence="1">Belongs to the bacterial solute-binding protein 1 family.</text>
</comment>
<evidence type="ECO:0000313" key="6">
    <source>
        <dbReference type="Proteomes" id="UP000031967"/>
    </source>
</evidence>
<dbReference type="SUPFAM" id="SSF53850">
    <property type="entry name" value="Periplasmic binding protein-like II"/>
    <property type="match status" value="1"/>
</dbReference>
<dbReference type="InterPro" id="IPR006059">
    <property type="entry name" value="SBP"/>
</dbReference>
<protein>
    <recommendedName>
        <fullName evidence="7">ABC transporter substrate-binding protein</fullName>
    </recommendedName>
</protein>
<organism evidence="5 6">
    <name type="scientific">Gordoniibacillus kamchatkensis</name>
    <dbReference type="NCBI Taxonomy" id="1590651"/>
    <lineage>
        <taxon>Bacteria</taxon>
        <taxon>Bacillati</taxon>
        <taxon>Bacillota</taxon>
        <taxon>Bacilli</taxon>
        <taxon>Bacillales</taxon>
        <taxon>Paenibacillaceae</taxon>
        <taxon>Gordoniibacillus</taxon>
    </lineage>
</organism>
<gene>
    <name evidence="5" type="ORF">SD70_10665</name>
</gene>
<proteinExistence type="inferred from homology"/>
<evidence type="ECO:0000256" key="4">
    <source>
        <dbReference type="SAM" id="SignalP"/>
    </source>
</evidence>
<name>A0ABR5AJ74_9BACL</name>
<dbReference type="RefSeq" id="WP_041047553.1">
    <property type="nucleotide sequence ID" value="NZ_JXAK01000015.1"/>
</dbReference>
<evidence type="ECO:0000313" key="5">
    <source>
        <dbReference type="EMBL" id="KIL40883.1"/>
    </source>
</evidence>
<evidence type="ECO:0008006" key="7">
    <source>
        <dbReference type="Google" id="ProtNLM"/>
    </source>
</evidence>